<dbReference type="PANTHER" id="PTHR13060:SF0">
    <property type="entry name" value="PROTEIN ECDYSONELESS HOMOLOG"/>
    <property type="match status" value="1"/>
</dbReference>
<accession>A0AAD7XIW4</accession>
<gene>
    <name evidence="1" type="ORF">CTAYLR_004025</name>
</gene>
<evidence type="ECO:0000313" key="2">
    <source>
        <dbReference type="Proteomes" id="UP001230188"/>
    </source>
</evidence>
<dbReference type="Pfam" id="PF07093">
    <property type="entry name" value="SGT1"/>
    <property type="match status" value="1"/>
</dbReference>
<protein>
    <submittedName>
        <fullName evidence="1">Uncharacterized protein</fullName>
    </submittedName>
</protein>
<sequence>MMEDDAPPLEAFVSEPGELKLASEPEHLEVRVICLEDKEDLEGLRVRIHARCEALTGAHAWRDPRGLCLERVDEGLVARFEVDGDDEWLAVAVFLDITARDPRIAARLTDGDGDFLLIDAAESLPDWLEPETSANRVWVRGGAVVVVLDAPGRLEEEDARQYLKAKSSRENEASSSATRAASRRIRFDRYAPWRDRSGFGPSDALAMVRRVSVPAAVATKLSHRRTLAKAASAAIRGVGKFRGEGKFRGGSMRSVFLRFSRAMFAELQYHSAGNIGSKLAAALATIDGPLDEAPVVLDEEEDDPDLDPLKLDEELEEVVATDDLAARVDAFLLHDDVDDLDPEAVLDALEGPLVHEEEEEEKTDELAGTHMAHSFQRRSEDGPLDLDFNLITSLLASLDAQGDAPDPGPADLLLSQGCVT</sequence>
<organism evidence="1 2">
    <name type="scientific">Chrysophaeum taylorii</name>
    <dbReference type="NCBI Taxonomy" id="2483200"/>
    <lineage>
        <taxon>Eukaryota</taxon>
        <taxon>Sar</taxon>
        <taxon>Stramenopiles</taxon>
        <taxon>Ochrophyta</taxon>
        <taxon>Pelagophyceae</taxon>
        <taxon>Pelagomonadales</taxon>
        <taxon>Pelagomonadaceae</taxon>
        <taxon>Chrysophaeum</taxon>
    </lineage>
</organism>
<dbReference type="EMBL" id="JAQMWT010000544">
    <property type="protein sequence ID" value="KAJ8599819.1"/>
    <property type="molecule type" value="Genomic_DNA"/>
</dbReference>
<name>A0AAD7XIW4_9STRA</name>
<proteinExistence type="predicted"/>
<reference evidence="1" key="1">
    <citation type="submission" date="2023-01" db="EMBL/GenBank/DDBJ databases">
        <title>Metagenome sequencing of chrysophaentin producing Chrysophaeum taylorii.</title>
        <authorList>
            <person name="Davison J."/>
            <person name="Bewley C."/>
        </authorList>
    </citation>
    <scope>NUCLEOTIDE SEQUENCE</scope>
    <source>
        <strain evidence="1">NIES-1699</strain>
    </source>
</reference>
<keyword evidence="2" id="KW-1185">Reference proteome</keyword>
<comment type="caution">
    <text evidence="1">The sequence shown here is derived from an EMBL/GenBank/DDBJ whole genome shotgun (WGS) entry which is preliminary data.</text>
</comment>
<dbReference type="InterPro" id="IPR010770">
    <property type="entry name" value="Ecd"/>
</dbReference>
<dbReference type="PANTHER" id="PTHR13060">
    <property type="entry name" value="SGT1 PROTEIN HSGT1 SUPPRESSOR OF GCR2"/>
    <property type="match status" value="1"/>
</dbReference>
<dbReference type="AlphaFoldDB" id="A0AAD7XIW4"/>
<evidence type="ECO:0000313" key="1">
    <source>
        <dbReference type="EMBL" id="KAJ8599819.1"/>
    </source>
</evidence>
<dbReference type="Proteomes" id="UP001230188">
    <property type="component" value="Unassembled WGS sequence"/>
</dbReference>
<dbReference type="GO" id="GO:0005634">
    <property type="term" value="C:nucleus"/>
    <property type="evidence" value="ECO:0007669"/>
    <property type="project" value="TreeGrafter"/>
</dbReference>